<evidence type="ECO:0008006" key="3">
    <source>
        <dbReference type="Google" id="ProtNLM"/>
    </source>
</evidence>
<dbReference type="SUPFAM" id="SSF56672">
    <property type="entry name" value="DNA/RNA polymerases"/>
    <property type="match status" value="1"/>
</dbReference>
<dbReference type="Proteomes" id="UP000585474">
    <property type="component" value="Unassembled WGS sequence"/>
</dbReference>
<dbReference type="InterPro" id="IPR043502">
    <property type="entry name" value="DNA/RNA_pol_sf"/>
</dbReference>
<dbReference type="PANTHER" id="PTHR33240:SF8">
    <property type="entry name" value="OS03G0439900 PROTEIN"/>
    <property type="match status" value="1"/>
</dbReference>
<dbReference type="InterPro" id="IPR043128">
    <property type="entry name" value="Rev_trsase/Diguanyl_cyclase"/>
</dbReference>
<evidence type="ECO:0000313" key="2">
    <source>
        <dbReference type="Proteomes" id="UP000585474"/>
    </source>
</evidence>
<proteinExistence type="predicted"/>
<gene>
    <name evidence="1" type="ORF">Acr_00g0067320</name>
</gene>
<accession>A0A7J0DRS8</accession>
<dbReference type="EMBL" id="BJWL01000345">
    <property type="protein sequence ID" value="GFS40238.1"/>
    <property type="molecule type" value="Genomic_DNA"/>
</dbReference>
<reference evidence="2" key="1">
    <citation type="submission" date="2019-07" db="EMBL/GenBank/DDBJ databases">
        <title>De Novo Assembly of kiwifruit Actinidia rufa.</title>
        <authorList>
            <person name="Sugita-Konishi S."/>
            <person name="Sato K."/>
            <person name="Mori E."/>
            <person name="Abe Y."/>
            <person name="Kisaki G."/>
            <person name="Hamano K."/>
            <person name="Suezawa K."/>
            <person name="Otani M."/>
            <person name="Fukuda T."/>
            <person name="Manabe T."/>
            <person name="Gomi K."/>
            <person name="Tabuchi M."/>
            <person name="Akimitsu K."/>
            <person name="Kataoka I."/>
        </authorList>
    </citation>
    <scope>NUCLEOTIDE SEQUENCE [LARGE SCALE GENOMIC DNA]</scope>
    <source>
        <strain evidence="2">cv. Fuchu</strain>
    </source>
</reference>
<dbReference type="Gene3D" id="3.30.70.270">
    <property type="match status" value="1"/>
</dbReference>
<dbReference type="AlphaFoldDB" id="A0A7J0DRS8"/>
<dbReference type="PANTHER" id="PTHR33240">
    <property type="entry name" value="OS08G0508500 PROTEIN"/>
    <property type="match status" value="1"/>
</dbReference>
<sequence>MMMGLYTSSVRIPWKVISNATLRDEGAHVLIDAILGTGEGAIRYSNARDSLLDLLGLPQAPDADPVAWPTRDTGDVDVVAAQDHGDAVVPVAMRAWATLMLEDSPMRMPSVLGLPCPLWKWMNNRRKPQITRVSSRFKLPTQLGVYEGKIDPIDHLDLYKSLMSLQRYSGEVMCKAFSATLKGLKETESLKDYVKRFIQAILEVKDPSDKVVIMAMMERLRPGPLFDSLSKNIPEILSTLQIKVDKYIVAEELAKAKRRRRRYGGNMPTAGEIQVIHGGFESGGCSSSSRKRHARSAYGRAEEEVYNLSSSVVSPHQPITFINDDLKGLHVPHDDALVISATIANFNVQRSLVDNGNSVDILFILAFDKMKIGLDMLHPFYTSPPHQTTVWQDFIVVDYLLPYNAILGHPTLGGTKAVTLTYHMKMKFSTSIGIGENAGAIYQRLVNKMFKEQIGKAIEVYLYDMLIKSLRDADHIAHLEEAFGVLRKHRMMLNPFKCICSVSLGKFLWFLVIK</sequence>
<evidence type="ECO:0000313" key="1">
    <source>
        <dbReference type="EMBL" id="GFS40238.1"/>
    </source>
</evidence>
<organism evidence="1 2">
    <name type="scientific">Actinidia rufa</name>
    <dbReference type="NCBI Taxonomy" id="165716"/>
    <lineage>
        <taxon>Eukaryota</taxon>
        <taxon>Viridiplantae</taxon>
        <taxon>Streptophyta</taxon>
        <taxon>Embryophyta</taxon>
        <taxon>Tracheophyta</taxon>
        <taxon>Spermatophyta</taxon>
        <taxon>Magnoliopsida</taxon>
        <taxon>eudicotyledons</taxon>
        <taxon>Gunneridae</taxon>
        <taxon>Pentapetalae</taxon>
        <taxon>asterids</taxon>
        <taxon>Ericales</taxon>
        <taxon>Actinidiaceae</taxon>
        <taxon>Actinidia</taxon>
    </lineage>
</organism>
<protein>
    <recommendedName>
        <fullName evidence="3">Reverse transcriptase domain-containing protein</fullName>
    </recommendedName>
</protein>
<name>A0A7J0DRS8_9ERIC</name>
<dbReference type="OrthoDB" id="101614at2759"/>
<comment type="caution">
    <text evidence="1">The sequence shown here is derived from an EMBL/GenBank/DDBJ whole genome shotgun (WGS) entry which is preliminary data.</text>
</comment>
<keyword evidence="2" id="KW-1185">Reference proteome</keyword>